<evidence type="ECO:0000313" key="3">
    <source>
        <dbReference type="Proteomes" id="UP000038009"/>
    </source>
</evidence>
<evidence type="ECO:0000256" key="1">
    <source>
        <dbReference type="SAM" id="MobiDB-lite"/>
    </source>
</evidence>
<dbReference type="VEuPathDB" id="TriTrypDB:Lsey_0060_0100"/>
<keyword evidence="3" id="KW-1185">Reference proteome</keyword>
<feature type="compositionally biased region" description="Polar residues" evidence="1">
    <location>
        <begin position="169"/>
        <end position="178"/>
    </location>
</feature>
<feature type="compositionally biased region" description="Low complexity" evidence="1">
    <location>
        <begin position="341"/>
        <end position="360"/>
    </location>
</feature>
<reference evidence="2 3" key="1">
    <citation type="journal article" date="2015" name="PLoS Pathog.">
        <title>Leptomonas seymouri: Adaptations to the Dixenous Life Cycle Analyzed by Genome Sequencing, Transcriptome Profiling and Co-infection with Leishmania donovani.</title>
        <authorList>
            <person name="Kraeva N."/>
            <person name="Butenko A."/>
            <person name="Hlavacova J."/>
            <person name="Kostygov A."/>
            <person name="Myskova J."/>
            <person name="Grybchuk D."/>
            <person name="Lestinova T."/>
            <person name="Votypka J."/>
            <person name="Volf P."/>
            <person name="Opperdoes F."/>
            <person name="Flegontov P."/>
            <person name="Lukes J."/>
            <person name="Yurchenko V."/>
        </authorList>
    </citation>
    <scope>NUCLEOTIDE SEQUENCE [LARGE SCALE GENOMIC DNA]</scope>
    <source>
        <strain evidence="2 3">ATCC 30220</strain>
    </source>
</reference>
<proteinExistence type="predicted"/>
<dbReference type="OMA" id="HFGPEWA"/>
<feature type="region of interest" description="Disordered" evidence="1">
    <location>
        <begin position="80"/>
        <end position="101"/>
    </location>
</feature>
<feature type="region of interest" description="Disordered" evidence="1">
    <location>
        <begin position="143"/>
        <end position="183"/>
    </location>
</feature>
<feature type="region of interest" description="Disordered" evidence="1">
    <location>
        <begin position="324"/>
        <end position="360"/>
    </location>
</feature>
<dbReference type="AlphaFoldDB" id="A0A0N1PF55"/>
<name>A0A0N1PF55_LEPSE</name>
<gene>
    <name evidence="2" type="ORF">ABL78_2768</name>
</gene>
<sequence length="535" mass="58006">MRHTRAHQRAATLSSSPHRAALYAASLSRLAVPAVRHRDSTHPGSMRSRRSTDIRCLSFTSTSHAPWCSLQCSRATIKSRSLPPDDPFGEKSSWEDPSDGLYSAWNDVDQEGFANATQSAEVRNAHFGPEWARFTTVGRMSVKKMKEAQAAQPHPPPSTEGADGEPASTAASAAQTRYPSAEELHEAELKAKRRLLQRNYMSYEAFIEHELGAGEGFAEGASRLTMEGSGAGENLYSAASMESAFSAVEGVGSRDRMSQRNVEREALETIEAAEVEETLPLPNFVFEGDTQIGSPAGAAELPAAFASASGQEGIADDKAVEAEGMPTATSASPHTTQTIASPTPLTRPSRSSSVSSSSIPTPVVHQVLRALGSPHGDARIPLTDPMHWGTEDIIHYLTLMEQRPVDVDAATPRDSWTVMDETMCDTFRMAKATGDTLLNVVVPPRLFRLMRRWHVRRQDVVNKAWMQYQEKFGPAVSMDPPSATSSAQGAAVSQISDEVVAAAVAENLARLDEAVQPLDHILIQETILLCFPYGR</sequence>
<feature type="compositionally biased region" description="Polar residues" evidence="1">
    <location>
        <begin position="327"/>
        <end position="340"/>
    </location>
</feature>
<accession>A0A0N1PF55</accession>
<evidence type="ECO:0000313" key="2">
    <source>
        <dbReference type="EMBL" id="KPI88135.1"/>
    </source>
</evidence>
<protein>
    <submittedName>
        <fullName evidence="2">Uncharacterized protein</fullName>
    </submittedName>
</protein>
<organism evidence="2 3">
    <name type="scientific">Leptomonas seymouri</name>
    <dbReference type="NCBI Taxonomy" id="5684"/>
    <lineage>
        <taxon>Eukaryota</taxon>
        <taxon>Discoba</taxon>
        <taxon>Euglenozoa</taxon>
        <taxon>Kinetoplastea</taxon>
        <taxon>Metakinetoplastina</taxon>
        <taxon>Trypanosomatida</taxon>
        <taxon>Trypanosomatidae</taxon>
        <taxon>Leishmaniinae</taxon>
        <taxon>Leptomonas</taxon>
    </lineage>
</organism>
<dbReference type="OrthoDB" id="277340at2759"/>
<dbReference type="EMBL" id="LJSK01000060">
    <property type="protein sequence ID" value="KPI88135.1"/>
    <property type="molecule type" value="Genomic_DNA"/>
</dbReference>
<dbReference type="Proteomes" id="UP000038009">
    <property type="component" value="Unassembled WGS sequence"/>
</dbReference>
<comment type="caution">
    <text evidence="2">The sequence shown here is derived from an EMBL/GenBank/DDBJ whole genome shotgun (WGS) entry which is preliminary data.</text>
</comment>